<dbReference type="AlphaFoldDB" id="A7HYU2"/>
<proteinExistence type="predicted"/>
<dbReference type="HOGENOM" id="CLU_040681_12_3_5"/>
<dbReference type="InterPro" id="IPR000644">
    <property type="entry name" value="CBS_dom"/>
</dbReference>
<feature type="domain" description="CBS" evidence="3">
    <location>
        <begin position="13"/>
        <end position="71"/>
    </location>
</feature>
<dbReference type="KEGG" id="pla:Plav_3476"/>
<gene>
    <name evidence="4" type="ordered locus">Plav_3476</name>
</gene>
<sequence>MNQSFFLPVREVMTRDPQRIDGMATVREALARMENRGISSLVVDRRDERDEFGLLLAADIAREAIGKNRPLSRTNIYEIMTKPAPTVDAEMNIKYAVRFMSQFGMSHCLVLDNRDLVGLVTLRDMTIHYLREAEGR</sequence>
<dbReference type="EMBL" id="CP000774">
    <property type="protein sequence ID" value="ABS65075.1"/>
    <property type="molecule type" value="Genomic_DNA"/>
</dbReference>
<evidence type="ECO:0000313" key="5">
    <source>
        <dbReference type="Proteomes" id="UP000006377"/>
    </source>
</evidence>
<evidence type="ECO:0000259" key="3">
    <source>
        <dbReference type="PROSITE" id="PS51371"/>
    </source>
</evidence>
<name>A7HYU2_PARL1</name>
<dbReference type="InterPro" id="IPR046342">
    <property type="entry name" value="CBS_dom_sf"/>
</dbReference>
<keyword evidence="1 2" id="KW-0129">CBS domain</keyword>
<dbReference type="Proteomes" id="UP000006377">
    <property type="component" value="Chromosome"/>
</dbReference>
<evidence type="ECO:0000256" key="2">
    <source>
        <dbReference type="PROSITE-ProRule" id="PRU00703"/>
    </source>
</evidence>
<dbReference type="RefSeq" id="WP_012112387.1">
    <property type="nucleotide sequence ID" value="NC_009719.1"/>
</dbReference>
<dbReference type="PANTHER" id="PTHR43080">
    <property type="entry name" value="CBS DOMAIN-CONTAINING PROTEIN CBSX3, MITOCHONDRIAL"/>
    <property type="match status" value="1"/>
</dbReference>
<keyword evidence="5" id="KW-1185">Reference proteome</keyword>
<dbReference type="Gene3D" id="3.10.580.10">
    <property type="entry name" value="CBS-domain"/>
    <property type="match status" value="1"/>
</dbReference>
<dbReference type="STRING" id="402881.Plav_3476"/>
<dbReference type="OrthoDB" id="9771532at2"/>
<dbReference type="InterPro" id="IPR051257">
    <property type="entry name" value="Diverse_CBS-Domain"/>
</dbReference>
<dbReference type="SMART" id="SM00116">
    <property type="entry name" value="CBS"/>
    <property type="match status" value="2"/>
</dbReference>
<organism evidence="4 5">
    <name type="scientific">Parvibaculum lavamentivorans (strain DS-1 / DSM 13023 / NCIMB 13966)</name>
    <dbReference type="NCBI Taxonomy" id="402881"/>
    <lineage>
        <taxon>Bacteria</taxon>
        <taxon>Pseudomonadati</taxon>
        <taxon>Pseudomonadota</taxon>
        <taxon>Alphaproteobacteria</taxon>
        <taxon>Hyphomicrobiales</taxon>
        <taxon>Parvibaculaceae</taxon>
        <taxon>Parvibaculum</taxon>
    </lineage>
</organism>
<accession>A7HYU2</accession>
<dbReference type="SUPFAM" id="SSF54631">
    <property type="entry name" value="CBS-domain pair"/>
    <property type="match status" value="1"/>
</dbReference>
<dbReference type="PANTHER" id="PTHR43080:SF2">
    <property type="entry name" value="CBS DOMAIN-CONTAINING PROTEIN"/>
    <property type="match status" value="1"/>
</dbReference>
<dbReference type="PROSITE" id="PS51371">
    <property type="entry name" value="CBS"/>
    <property type="match status" value="2"/>
</dbReference>
<evidence type="ECO:0000256" key="1">
    <source>
        <dbReference type="ARBA" id="ARBA00023122"/>
    </source>
</evidence>
<dbReference type="eggNOG" id="COG2905">
    <property type="taxonomic scope" value="Bacteria"/>
</dbReference>
<feature type="domain" description="CBS" evidence="3">
    <location>
        <begin position="80"/>
        <end position="135"/>
    </location>
</feature>
<reference evidence="4 5" key="1">
    <citation type="journal article" date="2011" name="Stand. Genomic Sci.">
        <title>Complete genome sequence of Parvibaculum lavamentivorans type strain (DS-1(T)).</title>
        <authorList>
            <person name="Schleheck D."/>
            <person name="Weiss M."/>
            <person name="Pitluck S."/>
            <person name="Bruce D."/>
            <person name="Land M.L."/>
            <person name="Han S."/>
            <person name="Saunders E."/>
            <person name="Tapia R."/>
            <person name="Detter C."/>
            <person name="Brettin T."/>
            <person name="Han J."/>
            <person name="Woyke T."/>
            <person name="Goodwin L."/>
            <person name="Pennacchio L."/>
            <person name="Nolan M."/>
            <person name="Cook A.M."/>
            <person name="Kjelleberg S."/>
            <person name="Thomas T."/>
        </authorList>
    </citation>
    <scope>NUCLEOTIDE SEQUENCE [LARGE SCALE GENOMIC DNA]</scope>
    <source>
        <strain evidence="5">DS-1 / DSM 13023 / NCIMB 13966</strain>
    </source>
</reference>
<protein>
    <submittedName>
        <fullName evidence="4">Putative signal-transduction protein with CBS domains</fullName>
    </submittedName>
</protein>
<dbReference type="Pfam" id="PF00571">
    <property type="entry name" value="CBS"/>
    <property type="match status" value="2"/>
</dbReference>
<evidence type="ECO:0000313" key="4">
    <source>
        <dbReference type="EMBL" id="ABS65075.1"/>
    </source>
</evidence>